<dbReference type="PANTHER" id="PTHR30055:SF148">
    <property type="entry name" value="TETR-FAMILY TRANSCRIPTIONAL REGULATOR"/>
    <property type="match status" value="1"/>
</dbReference>
<dbReference type="STRING" id="417292.SAMN05421806_105161"/>
<dbReference type="SUPFAM" id="SSF46689">
    <property type="entry name" value="Homeodomain-like"/>
    <property type="match status" value="1"/>
</dbReference>
<dbReference type="Pfam" id="PF16859">
    <property type="entry name" value="TetR_C_11"/>
    <property type="match status" value="1"/>
</dbReference>
<accession>A0A1G8ZS75</accession>
<dbReference type="PANTHER" id="PTHR30055">
    <property type="entry name" value="HTH-TYPE TRANSCRIPTIONAL REGULATOR RUTR"/>
    <property type="match status" value="1"/>
</dbReference>
<dbReference type="InterPro" id="IPR001647">
    <property type="entry name" value="HTH_TetR"/>
</dbReference>
<keyword evidence="2 4" id="KW-0238">DNA-binding</keyword>
<dbReference type="GO" id="GO:0000976">
    <property type="term" value="F:transcription cis-regulatory region binding"/>
    <property type="evidence" value="ECO:0007669"/>
    <property type="project" value="TreeGrafter"/>
</dbReference>
<evidence type="ECO:0000313" key="6">
    <source>
        <dbReference type="EMBL" id="SDK17891.1"/>
    </source>
</evidence>
<dbReference type="PRINTS" id="PR00455">
    <property type="entry name" value="HTHTETR"/>
</dbReference>
<evidence type="ECO:0000313" key="7">
    <source>
        <dbReference type="Proteomes" id="UP000199155"/>
    </source>
</evidence>
<dbReference type="InterPro" id="IPR011075">
    <property type="entry name" value="TetR_C"/>
</dbReference>
<feature type="DNA-binding region" description="H-T-H motif" evidence="4">
    <location>
        <begin position="46"/>
        <end position="65"/>
    </location>
</feature>
<reference evidence="6 7" key="1">
    <citation type="submission" date="2016-10" db="EMBL/GenBank/DDBJ databases">
        <authorList>
            <person name="de Groot N.N."/>
        </authorList>
    </citation>
    <scope>NUCLEOTIDE SEQUENCE [LARGE SCALE GENOMIC DNA]</scope>
    <source>
        <strain evidence="6 7">CGMCC 4.5727</strain>
    </source>
</reference>
<dbReference type="Gene3D" id="1.10.357.10">
    <property type="entry name" value="Tetracycline Repressor, domain 2"/>
    <property type="match status" value="1"/>
</dbReference>
<dbReference type="Proteomes" id="UP000199155">
    <property type="component" value="Unassembled WGS sequence"/>
</dbReference>
<dbReference type="AlphaFoldDB" id="A0A1G8ZS75"/>
<dbReference type="InterPro" id="IPR009057">
    <property type="entry name" value="Homeodomain-like_sf"/>
</dbReference>
<dbReference type="OrthoDB" id="9796019at2"/>
<keyword evidence="1" id="KW-0805">Transcription regulation</keyword>
<keyword evidence="7" id="KW-1185">Reference proteome</keyword>
<feature type="domain" description="HTH tetR-type" evidence="5">
    <location>
        <begin position="23"/>
        <end position="83"/>
    </location>
</feature>
<gene>
    <name evidence="6" type="ORF">SAMN05421806_105161</name>
</gene>
<dbReference type="SUPFAM" id="SSF48498">
    <property type="entry name" value="Tetracyclin repressor-like, C-terminal domain"/>
    <property type="match status" value="1"/>
</dbReference>
<evidence type="ECO:0000256" key="1">
    <source>
        <dbReference type="ARBA" id="ARBA00023015"/>
    </source>
</evidence>
<evidence type="ECO:0000256" key="3">
    <source>
        <dbReference type="ARBA" id="ARBA00023163"/>
    </source>
</evidence>
<dbReference type="Gene3D" id="1.10.10.60">
    <property type="entry name" value="Homeodomain-like"/>
    <property type="match status" value="1"/>
</dbReference>
<organism evidence="6 7">
    <name type="scientific">Streptomyces indicus</name>
    <dbReference type="NCBI Taxonomy" id="417292"/>
    <lineage>
        <taxon>Bacteria</taxon>
        <taxon>Bacillati</taxon>
        <taxon>Actinomycetota</taxon>
        <taxon>Actinomycetes</taxon>
        <taxon>Kitasatosporales</taxon>
        <taxon>Streptomycetaceae</taxon>
        <taxon>Streptomyces</taxon>
    </lineage>
</organism>
<name>A0A1G8ZS75_9ACTN</name>
<dbReference type="GO" id="GO:0003700">
    <property type="term" value="F:DNA-binding transcription factor activity"/>
    <property type="evidence" value="ECO:0007669"/>
    <property type="project" value="TreeGrafter"/>
</dbReference>
<dbReference type="RefSeq" id="WP_093610313.1">
    <property type="nucleotide sequence ID" value="NZ_FNFF01000005.1"/>
</dbReference>
<evidence type="ECO:0000256" key="2">
    <source>
        <dbReference type="ARBA" id="ARBA00023125"/>
    </source>
</evidence>
<proteinExistence type="predicted"/>
<dbReference type="InterPro" id="IPR050109">
    <property type="entry name" value="HTH-type_TetR-like_transc_reg"/>
</dbReference>
<dbReference type="EMBL" id="FNFF01000005">
    <property type="protein sequence ID" value="SDK17891.1"/>
    <property type="molecule type" value="Genomic_DNA"/>
</dbReference>
<dbReference type="InterPro" id="IPR036271">
    <property type="entry name" value="Tet_transcr_reg_TetR-rel_C_sf"/>
</dbReference>
<protein>
    <submittedName>
        <fullName evidence="6">DNA-binding transcriptional regulator, AcrR family</fullName>
    </submittedName>
</protein>
<keyword evidence="3" id="KW-0804">Transcription</keyword>
<evidence type="ECO:0000259" key="5">
    <source>
        <dbReference type="PROSITE" id="PS50977"/>
    </source>
</evidence>
<evidence type="ECO:0000256" key="4">
    <source>
        <dbReference type="PROSITE-ProRule" id="PRU00335"/>
    </source>
</evidence>
<dbReference type="PROSITE" id="PS50977">
    <property type="entry name" value="HTH_TETR_2"/>
    <property type="match status" value="1"/>
</dbReference>
<sequence length="210" mass="23360">MGEDGSGTTRGRAGATATRRRGQALEGALLDAAWEVLVEQGYSGFTFEAVAARAGTSRPVLYRRWPTREDLLLASLAKHWRPLPVPDTGSLREDALTLLRTLNAERGRLVILLRVQLTDYFRDTGSSFEDLRNRLRPQGEPPFRTIVGRAVERGELPAAPRSPRVLDLPFDLVRHDMLLKMGAVPDESLVEIVDEVWLPLLGLRQSRPSA</sequence>
<dbReference type="Pfam" id="PF00440">
    <property type="entry name" value="TetR_N"/>
    <property type="match status" value="1"/>
</dbReference>